<name>D8LKA7_ECTSI</name>
<keyword evidence="3" id="KW-0539">Nucleus</keyword>
<dbReference type="GO" id="GO:0005839">
    <property type="term" value="C:proteasome core complex"/>
    <property type="evidence" value="ECO:0007669"/>
    <property type="project" value="InterPro"/>
</dbReference>
<dbReference type="EMBL" id="FN648478">
    <property type="protein sequence ID" value="CBN76052.1"/>
    <property type="molecule type" value="Genomic_DNA"/>
</dbReference>
<protein>
    <recommendedName>
        <fullName evidence="3">Proteasome subunit beta</fullName>
    </recommendedName>
</protein>
<comment type="subunit">
    <text evidence="3">Component of the proteasome complex.</text>
</comment>
<keyword evidence="2 3" id="KW-0647">Proteasome</keyword>
<dbReference type="PANTHER" id="PTHR32194">
    <property type="entry name" value="METALLOPROTEASE TLDD"/>
    <property type="match status" value="1"/>
</dbReference>
<gene>
    <name evidence="4" type="ORF">Esi_0292_0011</name>
</gene>
<dbReference type="InterPro" id="IPR001353">
    <property type="entry name" value="Proteasome_sua/b"/>
</dbReference>
<dbReference type="EMBL" id="FN649727">
    <property type="protein sequence ID" value="CBN76052.1"/>
    <property type="molecule type" value="Genomic_DNA"/>
</dbReference>
<dbReference type="GO" id="GO:0005737">
    <property type="term" value="C:cytoplasm"/>
    <property type="evidence" value="ECO:0007669"/>
    <property type="project" value="UniProtKB-SubCell"/>
</dbReference>
<dbReference type="AlphaFoldDB" id="D8LKA7"/>
<dbReference type="GO" id="GO:0051603">
    <property type="term" value="P:proteolysis involved in protein catabolic process"/>
    <property type="evidence" value="ECO:0007669"/>
    <property type="project" value="InterPro"/>
</dbReference>
<dbReference type="eggNOG" id="KOG0179">
    <property type="taxonomic scope" value="Eukaryota"/>
</dbReference>
<dbReference type="InterPro" id="IPR029055">
    <property type="entry name" value="Ntn_hydrolases_N"/>
</dbReference>
<evidence type="ECO:0000256" key="3">
    <source>
        <dbReference type="RuleBase" id="RU004203"/>
    </source>
</evidence>
<dbReference type="InterPro" id="IPR023333">
    <property type="entry name" value="Proteasome_suB-type"/>
</dbReference>
<dbReference type="OrthoDB" id="268479at2759"/>
<evidence type="ECO:0000313" key="4">
    <source>
        <dbReference type="EMBL" id="CBN76052.1"/>
    </source>
</evidence>
<comment type="subcellular location">
    <subcellularLocation>
        <location evidence="3">Cytoplasm</location>
    </subcellularLocation>
    <subcellularLocation>
        <location evidence="3">Nucleus</location>
    </subcellularLocation>
</comment>
<proteinExistence type="inferred from homology"/>
<dbReference type="InterPro" id="IPR016050">
    <property type="entry name" value="Proteasome_bsu_CS"/>
</dbReference>
<dbReference type="Gene3D" id="3.60.20.10">
    <property type="entry name" value="Glutamine Phosphoribosylpyrophosphate, subunit 1, domain 1"/>
    <property type="match status" value="1"/>
</dbReference>
<comment type="similarity">
    <text evidence="3">Belongs to the peptidase T1B family.</text>
</comment>
<reference evidence="4 5" key="1">
    <citation type="journal article" date="2010" name="Nature">
        <title>The Ectocarpus genome and the independent evolution of multicellularity in brown algae.</title>
        <authorList>
            <person name="Cock J.M."/>
            <person name="Sterck L."/>
            <person name="Rouze P."/>
            <person name="Scornet D."/>
            <person name="Allen A.E."/>
            <person name="Amoutzias G."/>
            <person name="Anthouard V."/>
            <person name="Artiguenave F."/>
            <person name="Aury J.M."/>
            <person name="Badger J.H."/>
            <person name="Beszteri B."/>
            <person name="Billiau K."/>
            <person name="Bonnet E."/>
            <person name="Bothwell J.H."/>
            <person name="Bowler C."/>
            <person name="Boyen C."/>
            <person name="Brownlee C."/>
            <person name="Carrano C.J."/>
            <person name="Charrier B."/>
            <person name="Cho G.Y."/>
            <person name="Coelho S.M."/>
            <person name="Collen J."/>
            <person name="Corre E."/>
            <person name="Da Silva C."/>
            <person name="Delage L."/>
            <person name="Delaroque N."/>
            <person name="Dittami S.M."/>
            <person name="Doulbeau S."/>
            <person name="Elias M."/>
            <person name="Farnham G."/>
            <person name="Gachon C.M."/>
            <person name="Gschloessl B."/>
            <person name="Heesch S."/>
            <person name="Jabbari K."/>
            <person name="Jubin C."/>
            <person name="Kawai H."/>
            <person name="Kimura K."/>
            <person name="Kloareg B."/>
            <person name="Kupper F.C."/>
            <person name="Lang D."/>
            <person name="Le Bail A."/>
            <person name="Leblanc C."/>
            <person name="Lerouge P."/>
            <person name="Lohr M."/>
            <person name="Lopez P.J."/>
            <person name="Martens C."/>
            <person name="Maumus F."/>
            <person name="Michel G."/>
            <person name="Miranda-Saavedra D."/>
            <person name="Morales J."/>
            <person name="Moreau H."/>
            <person name="Motomura T."/>
            <person name="Nagasato C."/>
            <person name="Napoli C.A."/>
            <person name="Nelson D.R."/>
            <person name="Nyvall-Collen P."/>
            <person name="Peters A.F."/>
            <person name="Pommier C."/>
            <person name="Potin P."/>
            <person name="Poulain J."/>
            <person name="Quesneville H."/>
            <person name="Read B."/>
            <person name="Rensing S.A."/>
            <person name="Ritter A."/>
            <person name="Rousvoal S."/>
            <person name="Samanta M."/>
            <person name="Samson G."/>
            <person name="Schroeder D.C."/>
            <person name="Segurens B."/>
            <person name="Strittmatter M."/>
            <person name="Tonon T."/>
            <person name="Tregear J.W."/>
            <person name="Valentin K."/>
            <person name="von Dassow P."/>
            <person name="Yamagishi T."/>
            <person name="Van de Peer Y."/>
            <person name="Wincker P."/>
        </authorList>
    </citation>
    <scope>NUCLEOTIDE SEQUENCE [LARGE SCALE GENOMIC DNA]</scope>
    <source>
        <strain evidence="5">Ec32 / CCAP1310/4</strain>
    </source>
</reference>
<evidence type="ECO:0000256" key="1">
    <source>
        <dbReference type="ARBA" id="ARBA00022490"/>
    </source>
</evidence>
<keyword evidence="1 3" id="KW-0963">Cytoplasm</keyword>
<evidence type="ECO:0000313" key="5">
    <source>
        <dbReference type="Proteomes" id="UP000002630"/>
    </source>
</evidence>
<dbReference type="Proteomes" id="UP000002630">
    <property type="component" value="Linkage Group LG02"/>
</dbReference>
<sequence>MLRGRPAGDGQQGLHGLRRATSRNGAGFEPYANNGGTVVAVAGPDYCIIAADSRLSDGYTILSRNVTRVHRLSGDTHLATAGCWADTQGLLRLLEYLIRDYEMEQRRTMGTKAVSRMLSTHLYYRRGFPFYTFNIVGGLDEEGIGAVYGYDAVGSFERVRVACAGGGLSLMQPVLDRLDAAEAVTGAGGCGRAGREQPVVAVGLEEALALVRRAFVAGGERDISLGDEVEIVVVTRQGHRRERLQLKSH</sequence>
<dbReference type="PROSITE" id="PS51476">
    <property type="entry name" value="PROTEASOME_BETA_2"/>
    <property type="match status" value="1"/>
</dbReference>
<dbReference type="STRING" id="2880.D8LKA7"/>
<dbReference type="GO" id="GO:0005634">
    <property type="term" value="C:nucleus"/>
    <property type="evidence" value="ECO:0007669"/>
    <property type="project" value="UniProtKB-SubCell"/>
</dbReference>
<organism evidence="4 5">
    <name type="scientific">Ectocarpus siliculosus</name>
    <name type="common">Brown alga</name>
    <name type="synonym">Conferva siliculosa</name>
    <dbReference type="NCBI Taxonomy" id="2880"/>
    <lineage>
        <taxon>Eukaryota</taxon>
        <taxon>Sar</taxon>
        <taxon>Stramenopiles</taxon>
        <taxon>Ochrophyta</taxon>
        <taxon>PX clade</taxon>
        <taxon>Phaeophyceae</taxon>
        <taxon>Ectocarpales</taxon>
        <taxon>Ectocarpaceae</taxon>
        <taxon>Ectocarpus</taxon>
    </lineage>
</organism>
<dbReference type="InParanoid" id="D8LKA7"/>
<dbReference type="PANTHER" id="PTHR32194:SF2">
    <property type="entry name" value="PROTEASOME SUBUNIT BETA TYPE-1"/>
    <property type="match status" value="1"/>
</dbReference>
<accession>D8LKA7</accession>
<comment type="function">
    <text evidence="3">Component of the proteasome, a multicatalytic proteinase complex which is characterized by its ability to cleave peptides with Arg, Phe, Tyr, Leu, and Glu adjacent to the leaving group at neutral or slightly basic pH. The proteasome has an ATP-dependent proteolytic activity.</text>
</comment>
<dbReference type="PROSITE" id="PS00854">
    <property type="entry name" value="PROTEASOME_BETA_1"/>
    <property type="match status" value="1"/>
</dbReference>
<dbReference type="SUPFAM" id="SSF56235">
    <property type="entry name" value="N-terminal nucleophile aminohydrolases (Ntn hydrolases)"/>
    <property type="match status" value="1"/>
</dbReference>
<keyword evidence="5" id="KW-1185">Reference proteome</keyword>
<evidence type="ECO:0000256" key="2">
    <source>
        <dbReference type="ARBA" id="ARBA00022942"/>
    </source>
</evidence>
<dbReference type="OMA" id="APKEHAN"/>
<dbReference type="Pfam" id="PF00227">
    <property type="entry name" value="Proteasome"/>
    <property type="match status" value="1"/>
</dbReference>